<organism evidence="2 3">
    <name type="scientific">Hohenbuehelia grisea</name>
    <dbReference type="NCBI Taxonomy" id="104357"/>
    <lineage>
        <taxon>Eukaryota</taxon>
        <taxon>Fungi</taxon>
        <taxon>Dikarya</taxon>
        <taxon>Basidiomycota</taxon>
        <taxon>Agaricomycotina</taxon>
        <taxon>Agaricomycetes</taxon>
        <taxon>Agaricomycetidae</taxon>
        <taxon>Agaricales</taxon>
        <taxon>Pleurotineae</taxon>
        <taxon>Pleurotaceae</taxon>
        <taxon>Hohenbuehelia</taxon>
    </lineage>
</organism>
<feature type="domain" description="NmrA-like" evidence="1">
    <location>
        <begin position="11"/>
        <end position="280"/>
    </location>
</feature>
<name>A0ABR3J9Z7_9AGAR</name>
<dbReference type="Gene3D" id="3.40.50.720">
    <property type="entry name" value="NAD(P)-binding Rossmann-like Domain"/>
    <property type="match status" value="1"/>
</dbReference>
<dbReference type="InterPro" id="IPR008030">
    <property type="entry name" value="NmrA-like"/>
</dbReference>
<keyword evidence="3" id="KW-1185">Reference proteome</keyword>
<dbReference type="Pfam" id="PF05368">
    <property type="entry name" value="NmrA"/>
    <property type="match status" value="1"/>
</dbReference>
<gene>
    <name evidence="2" type="ORF">HGRIS_006573</name>
</gene>
<evidence type="ECO:0000259" key="1">
    <source>
        <dbReference type="Pfam" id="PF05368"/>
    </source>
</evidence>
<reference evidence="3" key="1">
    <citation type="submission" date="2024-06" db="EMBL/GenBank/DDBJ databases">
        <title>Multi-omics analyses provide insights into the biosynthesis of the anticancer antibiotic pleurotin in Hohenbuehelia grisea.</title>
        <authorList>
            <person name="Weaver J.A."/>
            <person name="Alberti F."/>
        </authorList>
    </citation>
    <scope>NUCLEOTIDE SEQUENCE [LARGE SCALE GENOMIC DNA]</scope>
    <source>
        <strain evidence="3">T-177</strain>
    </source>
</reference>
<comment type="caution">
    <text evidence="2">The sequence shown here is derived from an EMBL/GenBank/DDBJ whole genome shotgun (WGS) entry which is preliminary data.</text>
</comment>
<evidence type="ECO:0000313" key="2">
    <source>
        <dbReference type="EMBL" id="KAL0952283.1"/>
    </source>
</evidence>
<dbReference type="PANTHER" id="PTHR43162">
    <property type="match status" value="1"/>
</dbReference>
<dbReference type="InterPro" id="IPR036291">
    <property type="entry name" value="NAD(P)-bd_dom_sf"/>
</dbReference>
<dbReference type="PANTHER" id="PTHR43162:SF1">
    <property type="entry name" value="PRESTALK A DIFFERENTIATION PROTEIN A"/>
    <property type="match status" value="1"/>
</dbReference>
<proteinExistence type="predicted"/>
<sequence length="333" mass="36419">MASNGKSPLAKRNILVTAGEGNTGRAILECLMEGADFKGKYASVSALVFSDDDDDLVSMGVTVLPYEKIKDSLVKEMTNAKIDTVLLIPPARKDKMRLSKVILEAAKATKAVTNLVLLSSAGCDLAERHNQPRLREFIDLEALAMQPKSLPETGDTGHSPVIVRAGFYAENLLLYTKQAQGQGQLPIPIDAKHKFSPVALGDVARVCAYILTSQGPHGIADEVRGQLIVLTGPMMVAGAELAEAASQALGTRMEFKSITESQAKKIFNSDQGEEVDETEKEYLLEYYSLVREGKTAYVSDIPFVHMFGEKPQAMPEFFKAYSSEFKPKKRRTK</sequence>
<accession>A0ABR3J9Z7</accession>
<dbReference type="Proteomes" id="UP001556367">
    <property type="component" value="Unassembled WGS sequence"/>
</dbReference>
<dbReference type="SUPFAM" id="SSF51735">
    <property type="entry name" value="NAD(P)-binding Rossmann-fold domains"/>
    <property type="match status" value="1"/>
</dbReference>
<dbReference type="InterPro" id="IPR051604">
    <property type="entry name" value="Ergot_Alk_Oxidoreductase"/>
</dbReference>
<dbReference type="EMBL" id="JASNQZ010000010">
    <property type="protein sequence ID" value="KAL0952283.1"/>
    <property type="molecule type" value="Genomic_DNA"/>
</dbReference>
<protein>
    <recommendedName>
        <fullName evidence="1">NmrA-like domain-containing protein</fullName>
    </recommendedName>
</protein>
<evidence type="ECO:0000313" key="3">
    <source>
        <dbReference type="Proteomes" id="UP001556367"/>
    </source>
</evidence>